<feature type="transmembrane region" description="Helical" evidence="2">
    <location>
        <begin position="6"/>
        <end position="28"/>
    </location>
</feature>
<organism evidence="3 4">
    <name type="scientific">Romanomermis culicivorax</name>
    <name type="common">Nematode worm</name>
    <dbReference type="NCBI Taxonomy" id="13658"/>
    <lineage>
        <taxon>Eukaryota</taxon>
        <taxon>Metazoa</taxon>
        <taxon>Ecdysozoa</taxon>
        <taxon>Nematoda</taxon>
        <taxon>Enoplea</taxon>
        <taxon>Dorylaimia</taxon>
        <taxon>Mermithida</taxon>
        <taxon>Mermithoidea</taxon>
        <taxon>Mermithidae</taxon>
        <taxon>Romanomermis</taxon>
    </lineage>
</organism>
<accession>A0A915HNN6</accession>
<keyword evidence="3" id="KW-1185">Reference proteome</keyword>
<dbReference type="Proteomes" id="UP000887565">
    <property type="component" value="Unplaced"/>
</dbReference>
<evidence type="ECO:0000256" key="2">
    <source>
        <dbReference type="SAM" id="Phobius"/>
    </source>
</evidence>
<name>A0A915HNN6_ROMCU</name>
<evidence type="ECO:0000313" key="3">
    <source>
        <dbReference type="Proteomes" id="UP000887565"/>
    </source>
</evidence>
<keyword evidence="2" id="KW-0812">Transmembrane</keyword>
<feature type="transmembrane region" description="Helical" evidence="2">
    <location>
        <begin position="133"/>
        <end position="152"/>
    </location>
</feature>
<feature type="region of interest" description="Disordered" evidence="1">
    <location>
        <begin position="102"/>
        <end position="123"/>
    </location>
</feature>
<feature type="compositionally biased region" description="Basic and acidic residues" evidence="1">
    <location>
        <begin position="102"/>
        <end position="113"/>
    </location>
</feature>
<evidence type="ECO:0000313" key="4">
    <source>
        <dbReference type="WBParaSite" id="nRc.2.0.1.t03319-RA"/>
    </source>
</evidence>
<sequence length="197" mass="22217">MFFGFIIGVLPIGVYTYFLFCIDIFVLITQYKVGKKFEDASYRVSAADQIQSWKNAIQQYHTEHCEFLRRHFIIIGRMSRFCLFCFLILALSISMTRSSDDEQHQESSVEPAHKSSAAPRSASHGPKLFVQRFFRGTPVSFVAALVTLLALVKLVALVSLVALASFVAFVTLLVLFATFAEANVMIQPAQSTRNFRD</sequence>
<feature type="transmembrane region" description="Helical" evidence="2">
    <location>
        <begin position="157"/>
        <end position="180"/>
    </location>
</feature>
<dbReference type="WBParaSite" id="nRc.2.0.1.t03319-RA">
    <property type="protein sequence ID" value="nRc.2.0.1.t03319-RA"/>
    <property type="gene ID" value="nRc.2.0.1.g03319"/>
</dbReference>
<proteinExistence type="predicted"/>
<keyword evidence="2" id="KW-0472">Membrane</keyword>
<reference evidence="4" key="1">
    <citation type="submission" date="2022-11" db="UniProtKB">
        <authorList>
            <consortium name="WormBaseParasite"/>
        </authorList>
    </citation>
    <scope>IDENTIFICATION</scope>
</reference>
<dbReference type="AlphaFoldDB" id="A0A915HNN6"/>
<protein>
    <submittedName>
        <fullName evidence="4">Uncharacterized protein</fullName>
    </submittedName>
</protein>
<feature type="transmembrane region" description="Helical" evidence="2">
    <location>
        <begin position="78"/>
        <end position="95"/>
    </location>
</feature>
<keyword evidence="2" id="KW-1133">Transmembrane helix</keyword>
<evidence type="ECO:0000256" key="1">
    <source>
        <dbReference type="SAM" id="MobiDB-lite"/>
    </source>
</evidence>